<dbReference type="RefSeq" id="WP_114482807.1">
    <property type="nucleotide sequence ID" value="NZ_QPJU01000003.1"/>
</dbReference>
<dbReference type="InterPro" id="IPR036155">
    <property type="entry name" value="Crypto/Photolyase_N_sf"/>
</dbReference>
<feature type="binding site" evidence="8">
    <location>
        <position position="244"/>
    </location>
    <ligand>
        <name>FAD</name>
        <dbReference type="ChEBI" id="CHEBI:57692"/>
    </ligand>
</feature>
<evidence type="ECO:0000256" key="8">
    <source>
        <dbReference type="PIRSR" id="PIRSR602081-1"/>
    </source>
</evidence>
<comment type="catalytic activity">
    <reaction evidence="7">
        <text>cyclobutadipyrimidine (in DNA) = 2 pyrimidine residues (in DNA).</text>
        <dbReference type="EC" id="4.1.99.3"/>
    </reaction>
</comment>
<dbReference type="EC" id="4.1.99.3" evidence="2"/>
<dbReference type="AlphaFoldDB" id="A0A369ALR7"/>
<evidence type="ECO:0000256" key="2">
    <source>
        <dbReference type="ARBA" id="ARBA00013149"/>
    </source>
</evidence>
<reference evidence="12 13" key="1">
    <citation type="submission" date="2018-07" db="EMBL/GenBank/DDBJ databases">
        <title>Genomic Encyclopedia of Type Strains, Phase IV (KMG-IV): sequencing the most valuable type-strain genomes for metagenomic binning, comparative biology and taxonomic classification.</title>
        <authorList>
            <person name="Goeker M."/>
        </authorList>
    </citation>
    <scope>NUCLEOTIDE SEQUENCE [LARGE SCALE GENOMIC DNA]</scope>
    <source>
        <strain evidence="12 13">DSM 100911</strain>
    </source>
</reference>
<dbReference type="GO" id="GO:0071949">
    <property type="term" value="F:FAD binding"/>
    <property type="evidence" value="ECO:0007669"/>
    <property type="project" value="TreeGrafter"/>
</dbReference>
<dbReference type="GO" id="GO:0003904">
    <property type="term" value="F:deoxyribodipyrimidine photo-lyase activity"/>
    <property type="evidence" value="ECO:0007669"/>
    <property type="project" value="UniProtKB-EC"/>
</dbReference>
<keyword evidence="5 8" id="KW-0274">FAD</keyword>
<evidence type="ECO:0000313" key="13">
    <source>
        <dbReference type="Proteomes" id="UP000252174"/>
    </source>
</evidence>
<dbReference type="PROSITE" id="PS51645">
    <property type="entry name" value="PHR_CRY_ALPHA_BETA"/>
    <property type="match status" value="1"/>
</dbReference>
<dbReference type="PROSITE" id="PS00691">
    <property type="entry name" value="DNA_PHOTOLYASES_1_2"/>
    <property type="match status" value="1"/>
</dbReference>
<comment type="similarity">
    <text evidence="10">Belongs to the DNA photolyase family.</text>
</comment>
<dbReference type="InterPro" id="IPR006050">
    <property type="entry name" value="DNA_photolyase_N"/>
</dbReference>
<dbReference type="InterPro" id="IPR014729">
    <property type="entry name" value="Rossmann-like_a/b/a_fold"/>
</dbReference>
<sequence length="494" mass="55017">MTARNPVAPPPALVWFRRDLRDHDHAALSAALRTGGAVYCVFVFDTDILDALPSRRDRRVHFIHGSLQALDAALRARGGALIVRHGRAVQHIPALAQALAVGAVHANRDYEPAAKARDQAVAHALAPLGIALHLHKDQVVFDGDAVRTRAGTPFTVFTPYKNAWRQRLLQHASPHAPPDELPDLAAHPCAGPIASPPPHLSTGIPTLADIGFEATNLPELGITPGMPGARALWESFAQGRIQRYADLRDYPARRGVSYLSVHLRFGTIAIRELVRHALALRADAWLDELIWRDFFFMILDHFPHVVERAFKPAYDAIEWDDWPQGLAAWQAGRTGYPLVDAAMRQLLHCGWMHNRLRMLTASFLCKDLGIDWRLGERHFAAQLNDFDLAANNGNWQWAASSGCDAQPYFRIFNPVSQSQKFDPQGDFIRRYVPELARVPLPFLHAPWTMDRHTQQAAGITLGQDYPLPIVEHASARLRTLARYAVVKAQNGMGT</sequence>
<keyword evidence="12" id="KW-0456">Lyase</keyword>
<gene>
    <name evidence="12" type="ORF">DFR45_10395</name>
</gene>
<dbReference type="Gene3D" id="1.10.579.10">
    <property type="entry name" value="DNA Cyclobutane Dipyrimidine Photolyase, subunit A, domain 3"/>
    <property type="match status" value="1"/>
</dbReference>
<dbReference type="Gene3D" id="1.25.40.80">
    <property type="match status" value="1"/>
</dbReference>
<dbReference type="SUPFAM" id="SSF48173">
    <property type="entry name" value="Cryptochrome/photolyase FAD-binding domain"/>
    <property type="match status" value="1"/>
</dbReference>
<organism evidence="12 13">
    <name type="scientific">Extensimonas vulgaris</name>
    <dbReference type="NCBI Taxonomy" id="1031594"/>
    <lineage>
        <taxon>Bacteria</taxon>
        <taxon>Pseudomonadati</taxon>
        <taxon>Pseudomonadota</taxon>
        <taxon>Betaproteobacteria</taxon>
        <taxon>Burkholderiales</taxon>
        <taxon>Comamonadaceae</taxon>
        <taxon>Extensimonas</taxon>
    </lineage>
</organism>
<protein>
    <recommendedName>
        <fullName evidence="3">Deoxyribodipyrimidine photo-lyase</fullName>
        <ecNumber evidence="2">4.1.99.3</ecNumber>
    </recommendedName>
</protein>
<name>A0A369ALR7_9BURK</name>
<dbReference type="OrthoDB" id="9772484at2"/>
<dbReference type="GO" id="GO:0009416">
    <property type="term" value="P:response to light stimulus"/>
    <property type="evidence" value="ECO:0007669"/>
    <property type="project" value="TreeGrafter"/>
</dbReference>
<dbReference type="InterPro" id="IPR018394">
    <property type="entry name" value="DNA_photolyase_1_CS_C"/>
</dbReference>
<dbReference type="PROSITE" id="PS00394">
    <property type="entry name" value="DNA_PHOTOLYASES_1_1"/>
    <property type="match status" value="1"/>
</dbReference>
<dbReference type="GO" id="GO:0003677">
    <property type="term" value="F:DNA binding"/>
    <property type="evidence" value="ECO:0007669"/>
    <property type="project" value="TreeGrafter"/>
</dbReference>
<dbReference type="Pfam" id="PF03441">
    <property type="entry name" value="FAD_binding_7"/>
    <property type="match status" value="1"/>
</dbReference>
<keyword evidence="4 8" id="KW-0285">Flavoprotein</keyword>
<feature type="domain" description="Photolyase/cryptochrome alpha/beta" evidence="11">
    <location>
        <begin position="10"/>
        <end position="140"/>
    </location>
</feature>
<dbReference type="GO" id="GO:0000719">
    <property type="term" value="P:photoreactive repair"/>
    <property type="evidence" value="ECO:0007669"/>
    <property type="project" value="UniProtKB-ARBA"/>
</dbReference>
<feature type="site" description="Electron transfer via tryptophanyl radical" evidence="9">
    <location>
        <position position="372"/>
    </location>
</feature>
<feature type="site" description="Electron transfer via tryptophanyl radical" evidence="9">
    <location>
        <position position="395"/>
    </location>
</feature>
<dbReference type="SUPFAM" id="SSF52425">
    <property type="entry name" value="Cryptochrome/photolyase, N-terminal domain"/>
    <property type="match status" value="1"/>
</dbReference>
<evidence type="ECO:0000256" key="9">
    <source>
        <dbReference type="PIRSR" id="PIRSR602081-2"/>
    </source>
</evidence>
<dbReference type="EMBL" id="QPJU01000003">
    <property type="protein sequence ID" value="RCX10111.1"/>
    <property type="molecule type" value="Genomic_DNA"/>
</dbReference>
<evidence type="ECO:0000256" key="7">
    <source>
        <dbReference type="ARBA" id="ARBA00033999"/>
    </source>
</evidence>
<dbReference type="InterPro" id="IPR036134">
    <property type="entry name" value="Crypto/Photolyase_FAD-like_sf"/>
</dbReference>
<evidence type="ECO:0000313" key="12">
    <source>
        <dbReference type="EMBL" id="RCX10111.1"/>
    </source>
</evidence>
<comment type="cofactor">
    <cofactor evidence="1">
        <name>(6R)-5,10-methylene-5,6,7,8-tetrahydrofolate</name>
        <dbReference type="ChEBI" id="CHEBI:15636"/>
    </cofactor>
</comment>
<feature type="site" description="Electron transfer via tryptophanyl radical" evidence="9">
    <location>
        <position position="319"/>
    </location>
</feature>
<evidence type="ECO:0000259" key="11">
    <source>
        <dbReference type="PROSITE" id="PS51645"/>
    </source>
</evidence>
<feature type="binding site" evidence="8">
    <location>
        <position position="285"/>
    </location>
    <ligand>
        <name>FAD</name>
        <dbReference type="ChEBI" id="CHEBI:57692"/>
    </ligand>
</feature>
<evidence type="ECO:0000256" key="3">
    <source>
        <dbReference type="ARBA" id="ARBA00014046"/>
    </source>
</evidence>
<keyword evidence="13" id="KW-1185">Reference proteome</keyword>
<evidence type="ECO:0000256" key="1">
    <source>
        <dbReference type="ARBA" id="ARBA00001932"/>
    </source>
</evidence>
<dbReference type="PANTHER" id="PTHR11455">
    <property type="entry name" value="CRYPTOCHROME"/>
    <property type="match status" value="1"/>
</dbReference>
<proteinExistence type="inferred from homology"/>
<keyword evidence="6 10" id="KW-0157">Chromophore</keyword>
<dbReference type="FunFam" id="1.10.579.10:FF:000003">
    <property type="entry name" value="Deoxyribodipyrimidine photo-lyase"/>
    <property type="match status" value="1"/>
</dbReference>
<comment type="cofactor">
    <cofactor evidence="8">
        <name>FAD</name>
        <dbReference type="ChEBI" id="CHEBI:57692"/>
    </cofactor>
    <text evidence="8">Binds 1 FAD per subunit.</text>
</comment>
<dbReference type="Pfam" id="PF00875">
    <property type="entry name" value="DNA_photolyase"/>
    <property type="match status" value="1"/>
</dbReference>
<feature type="binding site" evidence="8">
    <location>
        <begin position="288"/>
        <end position="295"/>
    </location>
    <ligand>
        <name>FAD</name>
        <dbReference type="ChEBI" id="CHEBI:57692"/>
    </ligand>
</feature>
<evidence type="ECO:0000256" key="4">
    <source>
        <dbReference type="ARBA" id="ARBA00022630"/>
    </source>
</evidence>
<evidence type="ECO:0000256" key="5">
    <source>
        <dbReference type="ARBA" id="ARBA00022827"/>
    </source>
</evidence>
<dbReference type="InterPro" id="IPR005101">
    <property type="entry name" value="Cryptochr/Photolyase_FAD-bd"/>
</dbReference>
<dbReference type="Proteomes" id="UP000252174">
    <property type="component" value="Unassembled WGS sequence"/>
</dbReference>
<evidence type="ECO:0000256" key="6">
    <source>
        <dbReference type="ARBA" id="ARBA00022991"/>
    </source>
</evidence>
<accession>A0A369ALR7</accession>
<dbReference type="InterPro" id="IPR002081">
    <property type="entry name" value="Cryptochrome/DNA_photolyase_1"/>
</dbReference>
<feature type="binding site" evidence="8">
    <location>
        <begin position="385"/>
        <end position="387"/>
    </location>
    <ligand>
        <name>FAD</name>
        <dbReference type="ChEBI" id="CHEBI:57692"/>
    </ligand>
</feature>
<evidence type="ECO:0000256" key="10">
    <source>
        <dbReference type="RuleBase" id="RU004182"/>
    </source>
</evidence>
<comment type="caution">
    <text evidence="12">The sequence shown here is derived from an EMBL/GenBank/DDBJ whole genome shotgun (WGS) entry which is preliminary data.</text>
</comment>
<dbReference type="PRINTS" id="PR00147">
    <property type="entry name" value="DNAPHOTLYASE"/>
</dbReference>
<dbReference type="Gene3D" id="3.40.50.620">
    <property type="entry name" value="HUPs"/>
    <property type="match status" value="1"/>
</dbReference>
<dbReference type="PANTHER" id="PTHR11455:SF9">
    <property type="entry name" value="CRYPTOCHROME CIRCADIAN CLOCK 5 ISOFORM X1"/>
    <property type="match status" value="1"/>
</dbReference>